<reference evidence="2 3" key="1">
    <citation type="submission" date="2018-01" db="EMBL/GenBank/DDBJ databases">
        <title>Whole genome analyses suggest that Burkholderia sensu lato contains two further novel genera in the rhizoxinica-symbiotica group Mycetohabitans gen. nov., and Trinickia gen. nov.: implications for the evolution of diazotrophy and nodulation in the Burkholderiaceae.</title>
        <authorList>
            <person name="Estrada-de los Santos P."/>
            <person name="Palmer M."/>
            <person name="Chavez-Ramirez B."/>
            <person name="Beukes C."/>
            <person name="Steenkamp E.T."/>
            <person name="Hirsch A.M."/>
            <person name="Manyaka P."/>
            <person name="Maluk M."/>
            <person name="Lafos M."/>
            <person name="Crook M."/>
            <person name="Gross E."/>
            <person name="Simon M.F."/>
            <person name="Bueno dos Reis Junior F."/>
            <person name="Poole P.S."/>
            <person name="Venter S.N."/>
            <person name="James E.K."/>
        </authorList>
    </citation>
    <scope>NUCLEOTIDE SEQUENCE [LARGE SCALE GENOMIC DNA]</scope>
    <source>
        <strain evidence="2 3">JPY 581</strain>
    </source>
</reference>
<name>A0A2N7WPG2_9BURK</name>
<sequence length="163" mass="17823">MDRFFNFMQRTDPLKGLGIEGIRPRHEEFIELSSRMIPTSLGGHGAAMQDPSAKWPMTHKFTLCAVTEVTMPSDGVVRVMRRFLAPLAIAVHDGGMRLTTAPAALVTATATHVTLRLAECTIRIIRLQRLSSSNLHQSDLRHGFAGSTPLGSPRQPAQLPLSA</sequence>
<evidence type="ECO:0000313" key="3">
    <source>
        <dbReference type="Proteomes" id="UP000235777"/>
    </source>
</evidence>
<gene>
    <name evidence="2" type="ORF">C0Z20_28140</name>
</gene>
<evidence type="ECO:0000313" key="2">
    <source>
        <dbReference type="EMBL" id="PMS31241.1"/>
    </source>
</evidence>
<comment type="caution">
    <text evidence="2">The sequence shown here is derived from an EMBL/GenBank/DDBJ whole genome shotgun (WGS) entry which is preliminary data.</text>
</comment>
<dbReference type="AlphaFoldDB" id="A0A2N7WPG2"/>
<feature type="region of interest" description="Disordered" evidence="1">
    <location>
        <begin position="142"/>
        <end position="163"/>
    </location>
</feature>
<accession>A0A2N7WPG2</accession>
<evidence type="ECO:0000256" key="1">
    <source>
        <dbReference type="SAM" id="MobiDB-lite"/>
    </source>
</evidence>
<dbReference type="EMBL" id="PNYC01000026">
    <property type="protein sequence ID" value="PMS31241.1"/>
    <property type="molecule type" value="Genomic_DNA"/>
</dbReference>
<protein>
    <submittedName>
        <fullName evidence="2">Uncharacterized protein</fullName>
    </submittedName>
</protein>
<proteinExistence type="predicted"/>
<keyword evidence="3" id="KW-1185">Reference proteome</keyword>
<dbReference type="Proteomes" id="UP000235777">
    <property type="component" value="Unassembled WGS sequence"/>
</dbReference>
<organism evidence="2 3">
    <name type="scientific">Trinickia symbiotica</name>
    <dbReference type="NCBI Taxonomy" id="863227"/>
    <lineage>
        <taxon>Bacteria</taxon>
        <taxon>Pseudomonadati</taxon>
        <taxon>Pseudomonadota</taxon>
        <taxon>Betaproteobacteria</taxon>
        <taxon>Burkholderiales</taxon>
        <taxon>Burkholderiaceae</taxon>
        <taxon>Trinickia</taxon>
    </lineage>
</organism>